<feature type="transmembrane region" description="Helical" evidence="10">
    <location>
        <begin position="326"/>
        <end position="351"/>
    </location>
</feature>
<dbReference type="SMART" id="SM00382">
    <property type="entry name" value="AAA"/>
    <property type="match status" value="1"/>
</dbReference>
<dbReference type="InterPro" id="IPR027417">
    <property type="entry name" value="P-loop_NTPase"/>
</dbReference>
<dbReference type="AlphaFoldDB" id="A0A1Y2HFW6"/>
<dbReference type="PROSITE" id="PS50893">
    <property type="entry name" value="ABC_TRANSPORTER_2"/>
    <property type="match status" value="2"/>
</dbReference>
<comment type="similarity">
    <text evidence="2">Belongs to the ABC transporter superfamily. ABCC family. Conjugate transporter (TC 3.A.1.208) subfamily.</text>
</comment>
<keyword evidence="5" id="KW-0677">Repeat</keyword>
<gene>
    <name evidence="13" type="ORF">BCR44DRAFT_1493473</name>
</gene>
<feature type="transmembrane region" description="Helical" evidence="10">
    <location>
        <begin position="198"/>
        <end position="225"/>
    </location>
</feature>
<dbReference type="PROSITE" id="PS50929">
    <property type="entry name" value="ABC_TM1F"/>
    <property type="match status" value="2"/>
</dbReference>
<dbReference type="InterPro" id="IPR017871">
    <property type="entry name" value="ABC_transporter-like_CS"/>
</dbReference>
<dbReference type="Pfam" id="PF00664">
    <property type="entry name" value="ABC_membrane"/>
    <property type="match status" value="2"/>
</dbReference>
<evidence type="ECO:0000256" key="5">
    <source>
        <dbReference type="ARBA" id="ARBA00022737"/>
    </source>
</evidence>
<feature type="transmembrane region" description="Helical" evidence="10">
    <location>
        <begin position="930"/>
        <end position="947"/>
    </location>
</feature>
<keyword evidence="3" id="KW-0813">Transport</keyword>
<dbReference type="GO" id="GO:0012505">
    <property type="term" value="C:endomembrane system"/>
    <property type="evidence" value="ECO:0007669"/>
    <property type="project" value="UniProtKB-SubCell"/>
</dbReference>
<dbReference type="Gene3D" id="3.40.50.300">
    <property type="entry name" value="P-loop containing nucleotide triphosphate hydrolases"/>
    <property type="match status" value="2"/>
</dbReference>
<dbReference type="PANTHER" id="PTHR24223:SF456">
    <property type="entry name" value="MULTIDRUG RESISTANCE-ASSOCIATED PROTEIN LETHAL(2)03659"/>
    <property type="match status" value="1"/>
</dbReference>
<dbReference type="PROSITE" id="PS00211">
    <property type="entry name" value="ABC_TRANSPORTER_1"/>
    <property type="match status" value="2"/>
</dbReference>
<sequence length="1273" mass="139493">MRLGYTRPLEQDDMYQLTTPLTAHHNYELLSQTWRDQVQHFIDTHGYAPKPMAAQLSTAQAKAAKRDNDGVKPTKEPTPSLVKALYKAYGAPFLSSGVFSALAIACQVSSPVVLQYLLEYLGREAARLAVPEDIRPPSSNIDGFGYLLVLGIFALQACATIFNSLYFFISMRIGMSLRAGLTAMVYAKSLRLSARARAVLVILGLLIRLLGVPALAGFALMVAFMPIQGKVTRSLSQYRKDAQLITDKRVKLMNEVLQGSRIVKLMSWEAAVTDAVMELRLQELSLVRRLAMWRAGINGVAQAIPALAAIIVFAVYYAVNGKLTAAVVFSALALFNQLRLPLMFIPMVIAFSVDAKVALNRVKSVFLAEELESQPEYVTSDHPDYASTAIPSQMPTCCHCGCRRVGQIQLALGHCGRDEADKGNVVISGTMGYCPQQPWIQNATLKDNVLFGLPLDEKRYRRAIRLAALEKDIQQLPGGEMTEIGEKGITLSGGQKARINLARALYYNPEILLLDDPLSAVDAHVGKHLFHTIKHETRGTRVLVTHALHFVPQCDYVAFVRDGRIAEFGTYAELIGKPNGAFAAQMRSYGGLAHESGSAASGSDSDSPTLAAVMPEPDDVVVADEPEADVVVEKANDKRKSGASVTVASTKPVAVSTSAAAAAATAGAKKKGKLMQSEERATGTVNVGVYKAYIGAMGSIGTIASILALLVLSQLFRVGNDLWLTWWIRDSFGLGQGTYLGVYFAWGVAQATSYVLNGIQFAYAGVLASASLHRAAVYGVMRSPMSFFDTTPLGRILSRLSKDQDSVDNTLPDSFRMFLGTLSMTLATFALMISATPMFALPLVPLLVVYWYIQLFYRSTSRELKRLDSLARSPLYAAFTETLTGITTIRAYREEERFRIVNQSLIDYNNRPYFQQISAQRWLSIRIESIGSTLILFAGLFGVINVSKTSVELIGLSLSYALQITGVLNWCIRQAAEVETQMNAVERIWHYASELEAEAPPVTAVRPPSEHWPERGEVEFSNVTLAYRKGLDPVLKNVNMKVPAGSKVGIVGRTGAGKSTTLVALFRLVELMEGKIVIDGVDIAQLGLHDLRSRLAIIPQEPTLFAGTWRSNLDRFGQVSDDKLWESLERAGLKEYVQSQPEKLDAPIAEGGENLSVGQRQLACLARAMTRNSNLIVLDEVTASVDLESDAQIQRAIRRDFGHATILTIAHRLNTIIDYDYIAVFAAGEMIEFASPHELLQRPDSLFTALVEETGPQNAALLRRLAAEKRMEL</sequence>
<dbReference type="Gene3D" id="1.20.1560.10">
    <property type="entry name" value="ABC transporter type 1, transmembrane domain"/>
    <property type="match status" value="3"/>
</dbReference>
<dbReference type="EMBL" id="MCFL01000035">
    <property type="protein sequence ID" value="ORZ33476.1"/>
    <property type="molecule type" value="Genomic_DNA"/>
</dbReference>
<protein>
    <submittedName>
        <fullName evidence="13">p-loop containing nucleoside triphosphate hydrolase protein</fullName>
    </submittedName>
</protein>
<dbReference type="CDD" id="cd03250">
    <property type="entry name" value="ABCC_MRP_domain1"/>
    <property type="match status" value="1"/>
</dbReference>
<keyword evidence="9 10" id="KW-0472">Membrane</keyword>
<feature type="domain" description="ABC transmembrane type-1" evidence="12">
    <location>
        <begin position="706"/>
        <end position="980"/>
    </location>
</feature>
<evidence type="ECO:0000259" key="11">
    <source>
        <dbReference type="PROSITE" id="PS50893"/>
    </source>
</evidence>
<dbReference type="Proteomes" id="UP000193411">
    <property type="component" value="Unassembled WGS sequence"/>
</dbReference>
<evidence type="ECO:0000256" key="8">
    <source>
        <dbReference type="ARBA" id="ARBA00022989"/>
    </source>
</evidence>
<keyword evidence="6" id="KW-0547">Nucleotide-binding</keyword>
<comment type="subcellular location">
    <subcellularLocation>
        <location evidence="1">Endomembrane system</location>
        <topology evidence="1">Multi-pass membrane protein</topology>
    </subcellularLocation>
</comment>
<evidence type="ECO:0000256" key="6">
    <source>
        <dbReference type="ARBA" id="ARBA00022741"/>
    </source>
</evidence>
<dbReference type="GO" id="GO:0005524">
    <property type="term" value="F:ATP binding"/>
    <property type="evidence" value="ECO:0007669"/>
    <property type="project" value="UniProtKB-KW"/>
</dbReference>
<dbReference type="InterPro" id="IPR003439">
    <property type="entry name" value="ABC_transporter-like_ATP-bd"/>
</dbReference>
<feature type="transmembrane region" description="Helical" evidence="10">
    <location>
        <begin position="737"/>
        <end position="756"/>
    </location>
</feature>
<evidence type="ECO:0000256" key="10">
    <source>
        <dbReference type="SAM" id="Phobius"/>
    </source>
</evidence>
<feature type="transmembrane region" description="Helical" evidence="10">
    <location>
        <begin position="299"/>
        <end position="319"/>
    </location>
</feature>
<dbReference type="CDD" id="cd18597">
    <property type="entry name" value="ABC_6TM_YOR1_D1_like"/>
    <property type="match status" value="1"/>
</dbReference>
<feature type="domain" description="ABC transporter" evidence="11">
    <location>
        <begin position="360"/>
        <end position="587"/>
    </location>
</feature>
<evidence type="ECO:0000256" key="4">
    <source>
        <dbReference type="ARBA" id="ARBA00022692"/>
    </source>
</evidence>
<evidence type="ECO:0000256" key="3">
    <source>
        <dbReference type="ARBA" id="ARBA00022448"/>
    </source>
</evidence>
<dbReference type="FunFam" id="3.40.50.300:FF:000074">
    <property type="entry name" value="Multidrug resistance-associated protein 5 isoform 1"/>
    <property type="match status" value="1"/>
</dbReference>
<evidence type="ECO:0000256" key="2">
    <source>
        <dbReference type="ARBA" id="ARBA00009726"/>
    </source>
</evidence>
<dbReference type="InterPro" id="IPR050173">
    <property type="entry name" value="ABC_transporter_C-like"/>
</dbReference>
<dbReference type="STRING" id="765915.A0A1Y2HFW6"/>
<dbReference type="InterPro" id="IPR003593">
    <property type="entry name" value="AAA+_ATPase"/>
</dbReference>
<feature type="transmembrane region" description="Helical" evidence="10">
    <location>
        <begin position="762"/>
        <end position="781"/>
    </location>
</feature>
<evidence type="ECO:0000256" key="1">
    <source>
        <dbReference type="ARBA" id="ARBA00004127"/>
    </source>
</evidence>
<feature type="transmembrane region" description="Helical" evidence="10">
    <location>
        <begin position="144"/>
        <end position="169"/>
    </location>
</feature>
<keyword evidence="8 10" id="KW-1133">Transmembrane helix</keyword>
<dbReference type="OrthoDB" id="6500128at2759"/>
<dbReference type="GO" id="GO:0016887">
    <property type="term" value="F:ATP hydrolysis activity"/>
    <property type="evidence" value="ECO:0007669"/>
    <property type="project" value="InterPro"/>
</dbReference>
<dbReference type="GO" id="GO:0140359">
    <property type="term" value="F:ABC-type transporter activity"/>
    <property type="evidence" value="ECO:0007669"/>
    <property type="project" value="InterPro"/>
</dbReference>
<dbReference type="PANTHER" id="PTHR24223">
    <property type="entry name" value="ATP-BINDING CASSETTE SUB-FAMILY C"/>
    <property type="match status" value="1"/>
</dbReference>
<dbReference type="InterPro" id="IPR011527">
    <property type="entry name" value="ABC1_TM_dom"/>
</dbReference>
<evidence type="ECO:0000259" key="12">
    <source>
        <dbReference type="PROSITE" id="PS50929"/>
    </source>
</evidence>
<dbReference type="InterPro" id="IPR036640">
    <property type="entry name" value="ABC1_TM_sf"/>
</dbReference>
<proteinExistence type="inferred from homology"/>
<keyword evidence="4 10" id="KW-0812">Transmembrane</keyword>
<dbReference type="SUPFAM" id="SSF90123">
    <property type="entry name" value="ABC transporter transmembrane region"/>
    <property type="match status" value="2"/>
</dbReference>
<evidence type="ECO:0000256" key="7">
    <source>
        <dbReference type="ARBA" id="ARBA00022840"/>
    </source>
</evidence>
<feature type="transmembrane region" description="Helical" evidence="10">
    <location>
        <begin position="692"/>
        <end position="716"/>
    </location>
</feature>
<reference evidence="13 14" key="1">
    <citation type="submission" date="2016-07" db="EMBL/GenBank/DDBJ databases">
        <title>Pervasive Adenine N6-methylation of Active Genes in Fungi.</title>
        <authorList>
            <consortium name="DOE Joint Genome Institute"/>
            <person name="Mondo S.J."/>
            <person name="Dannebaum R.O."/>
            <person name="Kuo R.C."/>
            <person name="Labutti K."/>
            <person name="Haridas S."/>
            <person name="Kuo A."/>
            <person name="Salamov A."/>
            <person name="Ahrendt S.R."/>
            <person name="Lipzen A."/>
            <person name="Sullivan W."/>
            <person name="Andreopoulos W.B."/>
            <person name="Clum A."/>
            <person name="Lindquist E."/>
            <person name="Daum C."/>
            <person name="Ramamoorthy G.K."/>
            <person name="Gryganskyi A."/>
            <person name="Culley D."/>
            <person name="Magnuson J.K."/>
            <person name="James T.Y."/>
            <person name="O'Malley M.A."/>
            <person name="Stajich J.E."/>
            <person name="Spatafora J.W."/>
            <person name="Visel A."/>
            <person name="Grigoriev I.V."/>
        </authorList>
    </citation>
    <scope>NUCLEOTIDE SEQUENCE [LARGE SCALE GENOMIC DNA]</scope>
    <source>
        <strain evidence="13 14">PL171</strain>
    </source>
</reference>
<keyword evidence="14" id="KW-1185">Reference proteome</keyword>
<keyword evidence="13" id="KW-0378">Hydrolase</keyword>
<accession>A0A1Y2HFW6</accession>
<evidence type="ECO:0000256" key="9">
    <source>
        <dbReference type="ARBA" id="ARBA00023136"/>
    </source>
</evidence>
<evidence type="ECO:0000313" key="13">
    <source>
        <dbReference type="EMBL" id="ORZ33476.1"/>
    </source>
</evidence>
<dbReference type="CDD" id="cd18606">
    <property type="entry name" value="ABC_6TM_YOR1_D2_like"/>
    <property type="match status" value="1"/>
</dbReference>
<dbReference type="Pfam" id="PF00005">
    <property type="entry name" value="ABC_tran"/>
    <property type="match status" value="2"/>
</dbReference>
<dbReference type="SUPFAM" id="SSF52540">
    <property type="entry name" value="P-loop containing nucleoside triphosphate hydrolases"/>
    <property type="match status" value="2"/>
</dbReference>
<comment type="caution">
    <text evidence="13">The sequence shown here is derived from an EMBL/GenBank/DDBJ whole genome shotgun (WGS) entry which is preliminary data.</text>
</comment>
<name>A0A1Y2HFW6_9FUNG</name>
<evidence type="ECO:0000313" key="14">
    <source>
        <dbReference type="Proteomes" id="UP000193411"/>
    </source>
</evidence>
<feature type="domain" description="ABC transporter" evidence="11">
    <location>
        <begin position="1018"/>
        <end position="1252"/>
    </location>
</feature>
<dbReference type="GO" id="GO:0016020">
    <property type="term" value="C:membrane"/>
    <property type="evidence" value="ECO:0007669"/>
    <property type="project" value="InterPro"/>
</dbReference>
<feature type="transmembrane region" description="Helical" evidence="10">
    <location>
        <begin position="839"/>
        <end position="857"/>
    </location>
</feature>
<keyword evidence="7" id="KW-0067">ATP-binding</keyword>
<dbReference type="FunFam" id="1.20.1560.10:FF:000010">
    <property type="entry name" value="Multidrug resistance-associated ABC transporter"/>
    <property type="match status" value="1"/>
</dbReference>
<dbReference type="CDD" id="cd03244">
    <property type="entry name" value="ABCC_MRP_domain2"/>
    <property type="match status" value="1"/>
</dbReference>
<feature type="domain" description="ABC transmembrane type-1" evidence="12">
    <location>
        <begin position="96"/>
        <end position="354"/>
    </location>
</feature>
<organism evidence="13 14">
    <name type="scientific">Catenaria anguillulae PL171</name>
    <dbReference type="NCBI Taxonomy" id="765915"/>
    <lineage>
        <taxon>Eukaryota</taxon>
        <taxon>Fungi</taxon>
        <taxon>Fungi incertae sedis</taxon>
        <taxon>Blastocladiomycota</taxon>
        <taxon>Blastocladiomycetes</taxon>
        <taxon>Blastocladiales</taxon>
        <taxon>Catenariaceae</taxon>
        <taxon>Catenaria</taxon>
    </lineage>
</organism>